<accession>A0A9Q0MX84</accession>
<evidence type="ECO:0000256" key="2">
    <source>
        <dbReference type="SAM" id="MobiDB-lite"/>
    </source>
</evidence>
<feature type="region of interest" description="Disordered" evidence="2">
    <location>
        <begin position="521"/>
        <end position="639"/>
    </location>
</feature>
<dbReference type="OrthoDB" id="10675016at2759"/>
<feature type="compositionally biased region" description="Basic and acidic residues" evidence="2">
    <location>
        <begin position="588"/>
        <end position="639"/>
    </location>
</feature>
<feature type="non-terminal residue" evidence="3">
    <location>
        <position position="639"/>
    </location>
</feature>
<protein>
    <submittedName>
        <fullName evidence="3">Uncharacterized protein</fullName>
    </submittedName>
</protein>
<dbReference type="EMBL" id="WJQU01000003">
    <property type="protein sequence ID" value="KAJ6639520.1"/>
    <property type="molecule type" value="Genomic_DNA"/>
</dbReference>
<organism evidence="3 4">
    <name type="scientific">Pseudolycoriella hygida</name>
    <dbReference type="NCBI Taxonomy" id="35572"/>
    <lineage>
        <taxon>Eukaryota</taxon>
        <taxon>Metazoa</taxon>
        <taxon>Ecdysozoa</taxon>
        <taxon>Arthropoda</taxon>
        <taxon>Hexapoda</taxon>
        <taxon>Insecta</taxon>
        <taxon>Pterygota</taxon>
        <taxon>Neoptera</taxon>
        <taxon>Endopterygota</taxon>
        <taxon>Diptera</taxon>
        <taxon>Nematocera</taxon>
        <taxon>Sciaroidea</taxon>
        <taxon>Sciaridae</taxon>
        <taxon>Pseudolycoriella</taxon>
    </lineage>
</organism>
<feature type="non-terminal residue" evidence="3">
    <location>
        <position position="1"/>
    </location>
</feature>
<feature type="compositionally biased region" description="Polar residues" evidence="2">
    <location>
        <begin position="544"/>
        <end position="563"/>
    </location>
</feature>
<evidence type="ECO:0000256" key="1">
    <source>
        <dbReference type="SAM" id="Coils"/>
    </source>
</evidence>
<evidence type="ECO:0000313" key="4">
    <source>
        <dbReference type="Proteomes" id="UP001151699"/>
    </source>
</evidence>
<proteinExistence type="predicted"/>
<keyword evidence="4" id="KW-1185">Reference proteome</keyword>
<comment type="caution">
    <text evidence="3">The sequence shown here is derived from an EMBL/GenBank/DDBJ whole genome shotgun (WGS) entry which is preliminary data.</text>
</comment>
<name>A0A9Q0MX84_9DIPT</name>
<evidence type="ECO:0000313" key="3">
    <source>
        <dbReference type="EMBL" id="KAJ6639520.1"/>
    </source>
</evidence>
<keyword evidence="1" id="KW-0175">Coiled coil</keyword>
<feature type="compositionally biased region" description="Polar residues" evidence="2">
    <location>
        <begin position="577"/>
        <end position="587"/>
    </location>
</feature>
<feature type="compositionally biased region" description="Acidic residues" evidence="2">
    <location>
        <begin position="523"/>
        <end position="537"/>
    </location>
</feature>
<feature type="coiled-coil region" evidence="1">
    <location>
        <begin position="345"/>
        <end position="495"/>
    </location>
</feature>
<gene>
    <name evidence="3" type="ORF">Bhyg_12266</name>
</gene>
<dbReference type="AlphaFoldDB" id="A0A9Q0MX84"/>
<sequence length="639" mass="72289">DMTSTSQRVRQTKLLGYWAIENYPALGRKFFGDTWHPPQRQSVEVLGNSWISPHAIDKAIFRKLNIRIIALNVCESTLGRLKHFVEAPSNIDKFNGIKIIKNLKSFDIKSDYVDVCWKALKHGKPTLNKQPSGNGKRTVEDEGRTDNASLRMEIINIRKEVRELSTLLNPAEHEKEKLVKENEILKGQIEANTDLIKTLQKSLDSTSKLFEMLESLWQIQINYFNKLNSETSESNLKLKKDLDDLKRHATSVQTCSEEQIHVLKEKLSVAENSILEVSNQNEKLERDFLHSKQCATTTESSLQNQVQDLTKSLSESEAMNLLTSDSNRKLELELMYSRQNANSVEASLRNQIQDLVKNVSEAKKLNKEMSESNLKLKTDLDDLKRHATSVQTCSGEQIDVLKEKLSVAERSILKLNQELDRWKHYAENKETELIEARKSEEELSSLKNQANILVAQLQSKMQNFNTCLKETEETKSELIRKNMKLEDELKRLRGKETKSESGELLVGHSTDVSGIRSVFDAAQGDDGENDRDNESNNESEALKLNTTRKGTSTTLLRSVPTASKKQRSVIPKGKSRAQGTTTATSLEHTADELEHTADELEHTADELEHTAGELEHTAGELEHTAGELEHTAGELEHTA</sequence>
<dbReference type="Proteomes" id="UP001151699">
    <property type="component" value="Chromosome X"/>
</dbReference>
<reference evidence="3" key="1">
    <citation type="submission" date="2022-07" db="EMBL/GenBank/DDBJ databases">
        <authorList>
            <person name="Trinca V."/>
            <person name="Uliana J.V.C."/>
            <person name="Torres T.T."/>
            <person name="Ward R.J."/>
            <person name="Monesi N."/>
        </authorList>
    </citation>
    <scope>NUCLEOTIDE SEQUENCE</scope>
    <source>
        <strain evidence="3">HSMRA1968</strain>
        <tissue evidence="3">Whole embryos</tissue>
    </source>
</reference>